<dbReference type="Gene3D" id="3.40.830.10">
    <property type="entry name" value="LigB-like"/>
    <property type="match status" value="1"/>
</dbReference>
<evidence type="ECO:0000313" key="4">
    <source>
        <dbReference type="Proteomes" id="UP001589738"/>
    </source>
</evidence>
<gene>
    <name evidence="3" type="ORF">ACFFHF_04555</name>
</gene>
<keyword evidence="3" id="KW-0223">Dioxygenase</keyword>
<evidence type="ECO:0000259" key="2">
    <source>
        <dbReference type="Pfam" id="PF02900"/>
    </source>
</evidence>
<dbReference type="RefSeq" id="WP_160545462.1">
    <property type="nucleotide sequence ID" value="NZ_JBHLUU010000016.1"/>
</dbReference>
<dbReference type="EMBL" id="JBHLUU010000016">
    <property type="protein sequence ID" value="MFC0474567.1"/>
    <property type="molecule type" value="Genomic_DNA"/>
</dbReference>
<dbReference type="Pfam" id="PF02900">
    <property type="entry name" value="LigB"/>
    <property type="match status" value="1"/>
</dbReference>
<dbReference type="InterPro" id="IPR004183">
    <property type="entry name" value="Xdiol_dOase_suB"/>
</dbReference>
<keyword evidence="4" id="KW-1185">Reference proteome</keyword>
<comment type="caution">
    <text evidence="3">The sequence shown here is derived from an EMBL/GenBank/DDBJ whole genome shotgun (WGS) entry which is preliminary data.</text>
</comment>
<dbReference type="SUPFAM" id="SSF53213">
    <property type="entry name" value="LigB-like"/>
    <property type="match status" value="1"/>
</dbReference>
<dbReference type="Proteomes" id="UP001589738">
    <property type="component" value="Unassembled WGS sequence"/>
</dbReference>
<accession>A0ABV6KML6</accession>
<feature type="domain" description="Extradiol ring-cleavage dioxygenase class III enzyme subunit B" evidence="2">
    <location>
        <begin position="6"/>
        <end position="245"/>
    </location>
</feature>
<dbReference type="GO" id="GO:0051213">
    <property type="term" value="F:dioxygenase activity"/>
    <property type="evidence" value="ECO:0007669"/>
    <property type="project" value="UniProtKB-KW"/>
</dbReference>
<evidence type="ECO:0000256" key="1">
    <source>
        <dbReference type="ARBA" id="ARBA00023002"/>
    </source>
</evidence>
<dbReference type="PANTHER" id="PTHR30096">
    <property type="entry name" value="4,5-DOPA DIOXYGENASE EXTRADIOL-LIKE PROTEIN"/>
    <property type="match status" value="1"/>
</dbReference>
<dbReference type="PANTHER" id="PTHR30096:SF9">
    <property type="entry name" value="4-HYDROXYPHENYLACETATE CATABOLISM PROTEIN"/>
    <property type="match status" value="1"/>
</dbReference>
<proteinExistence type="predicted"/>
<keyword evidence="1" id="KW-0560">Oxidoreductase</keyword>
<protein>
    <submittedName>
        <fullName evidence="3">Extradiol ring-cleavage dioxygenase</fullName>
    </submittedName>
</protein>
<evidence type="ECO:0000313" key="3">
    <source>
        <dbReference type="EMBL" id="MFC0474567.1"/>
    </source>
</evidence>
<reference evidence="3 4" key="1">
    <citation type="submission" date="2024-09" db="EMBL/GenBank/DDBJ databases">
        <authorList>
            <person name="Sun Q."/>
            <person name="Mori K."/>
        </authorList>
    </citation>
    <scope>NUCLEOTIDE SEQUENCE [LARGE SCALE GENOMIC DNA]</scope>
    <source>
        <strain evidence="3 4">CGMCC 1.9126</strain>
    </source>
</reference>
<name>A0ABV6KML6_9BACI</name>
<sequence>MTIELCTLVPHVPSICHEDAVPDFQRNMVEGLKEVAKDIERIAPDVIVLVSCHWPSTFFHYVDCTPEHKGILTAYEAPDLIKDIPYYYPGDADLANQLVQAGVNAGLQVQGVNDPYYIWDYGTVVPLRYLVPKEDIPIINLSVTLAASIEETYKWGQEIAKVLHATEKKVVFVSSGALSHNLVRGRHNKPTVAEHSLDKQFIEFVMSKDYQSAYEMLPEYARMARVESGGRHLAMLFSMLQKDDEVAYLADGQSSGSWNVLLTFDSKKVVGLEAMEDSKAVKK</sequence>
<organism evidence="3 4">
    <name type="scientific">Robertmurraya beringensis</name>
    <dbReference type="NCBI Taxonomy" id="641660"/>
    <lineage>
        <taxon>Bacteria</taxon>
        <taxon>Bacillati</taxon>
        <taxon>Bacillota</taxon>
        <taxon>Bacilli</taxon>
        <taxon>Bacillales</taxon>
        <taxon>Bacillaceae</taxon>
        <taxon>Robertmurraya</taxon>
    </lineage>
</organism>